<gene>
    <name evidence="2" type="ORF">AJE_06016</name>
</gene>
<dbReference type="AlphaFoldDB" id="H3ZCY0"/>
<dbReference type="EMBL" id="AHTH01000012">
    <property type="protein sequence ID" value="EHR41569.1"/>
    <property type="molecule type" value="Genomic_DNA"/>
</dbReference>
<dbReference type="SUPFAM" id="SSF55729">
    <property type="entry name" value="Acyl-CoA N-acyltransferases (Nat)"/>
    <property type="match status" value="1"/>
</dbReference>
<dbReference type="InterPro" id="IPR000182">
    <property type="entry name" value="GNAT_dom"/>
</dbReference>
<dbReference type="STRING" id="1129374.AJE_06016"/>
<dbReference type="Pfam" id="PF13302">
    <property type="entry name" value="Acetyltransf_3"/>
    <property type="match status" value="1"/>
</dbReference>
<dbReference type="RefSeq" id="WP_008950111.1">
    <property type="nucleotide sequence ID" value="NZ_AHTH01000012.1"/>
</dbReference>
<dbReference type="eggNOG" id="ENOG503495V">
    <property type="taxonomic scope" value="Bacteria"/>
</dbReference>
<dbReference type="PATRIC" id="fig|1129374.4.peg.1207"/>
<dbReference type="Gene3D" id="3.40.630.30">
    <property type="match status" value="1"/>
</dbReference>
<reference evidence="2 3" key="1">
    <citation type="journal article" date="2012" name="J. Bacteriol.">
        <title>Genome Sequence of Extracellular-Protease-Producing Alishewanella jeotgali Isolated from Traditional Korean Fermented Seafood.</title>
        <authorList>
            <person name="Jung J."/>
            <person name="Chun J."/>
            <person name="Park W."/>
        </authorList>
    </citation>
    <scope>NUCLEOTIDE SEQUENCE [LARGE SCALE GENOMIC DNA]</scope>
    <source>
        <strain evidence="2 3">KCTC 22429</strain>
    </source>
</reference>
<evidence type="ECO:0000259" key="1">
    <source>
        <dbReference type="PROSITE" id="PS51186"/>
    </source>
</evidence>
<dbReference type="InterPro" id="IPR016181">
    <property type="entry name" value="Acyl_CoA_acyltransferase"/>
</dbReference>
<keyword evidence="2" id="KW-0808">Transferase</keyword>
<evidence type="ECO:0000313" key="2">
    <source>
        <dbReference type="EMBL" id="EHR41569.1"/>
    </source>
</evidence>
<evidence type="ECO:0000313" key="3">
    <source>
        <dbReference type="Proteomes" id="UP000012046"/>
    </source>
</evidence>
<keyword evidence="3" id="KW-1185">Reference proteome</keyword>
<sequence length="186" mass="19739">MLAVNGTSQPGLTLQALDPAAEPLFLALFCEPQVMRHIGPALSITQARARFNTLLQHLQQPASLPVTTATTTSWPAAYFQVQLAGVGAIGLAMLLPGANVSEAELGRMLLPAWQQQGLGTQLSRLLIAQAGSLGGIETLSKRIQQQNLAALHSAAKLGFKVSAELADGFLRLSRPLKLNPAEESRK</sequence>
<dbReference type="GO" id="GO:0016747">
    <property type="term" value="F:acyltransferase activity, transferring groups other than amino-acyl groups"/>
    <property type="evidence" value="ECO:0007669"/>
    <property type="project" value="InterPro"/>
</dbReference>
<dbReference type="Proteomes" id="UP000012046">
    <property type="component" value="Unassembled WGS sequence"/>
</dbReference>
<name>H3ZCY0_9ALTE</name>
<proteinExistence type="predicted"/>
<protein>
    <submittedName>
        <fullName evidence="2">Acetyltransferase</fullName>
    </submittedName>
</protein>
<comment type="caution">
    <text evidence="2">The sequence shown here is derived from an EMBL/GenBank/DDBJ whole genome shotgun (WGS) entry which is preliminary data.</text>
</comment>
<dbReference type="PROSITE" id="PS51186">
    <property type="entry name" value="GNAT"/>
    <property type="match status" value="1"/>
</dbReference>
<organism evidence="2 3">
    <name type="scientific">Alishewanella jeotgali KCTC 22429</name>
    <dbReference type="NCBI Taxonomy" id="1129374"/>
    <lineage>
        <taxon>Bacteria</taxon>
        <taxon>Pseudomonadati</taxon>
        <taxon>Pseudomonadota</taxon>
        <taxon>Gammaproteobacteria</taxon>
        <taxon>Alteromonadales</taxon>
        <taxon>Alteromonadaceae</taxon>
        <taxon>Alishewanella</taxon>
    </lineage>
</organism>
<feature type="domain" description="N-acetyltransferase" evidence="1">
    <location>
        <begin position="12"/>
        <end position="177"/>
    </location>
</feature>
<dbReference type="CDD" id="cd04301">
    <property type="entry name" value="NAT_SF"/>
    <property type="match status" value="1"/>
</dbReference>
<accession>H3ZCY0</accession>